<dbReference type="PANTHER" id="PTHR33095:SF43">
    <property type="entry name" value="DUF4005 DOMAIN-CONTAINING PROTEIN"/>
    <property type="match status" value="1"/>
</dbReference>
<organism evidence="2 3">
    <name type="scientific">Deinandra increscens subsp. villosa</name>
    <dbReference type="NCBI Taxonomy" id="3103831"/>
    <lineage>
        <taxon>Eukaryota</taxon>
        <taxon>Viridiplantae</taxon>
        <taxon>Streptophyta</taxon>
        <taxon>Embryophyta</taxon>
        <taxon>Tracheophyta</taxon>
        <taxon>Spermatophyta</taxon>
        <taxon>Magnoliopsida</taxon>
        <taxon>eudicotyledons</taxon>
        <taxon>Gunneridae</taxon>
        <taxon>Pentapetalae</taxon>
        <taxon>asterids</taxon>
        <taxon>campanulids</taxon>
        <taxon>Asterales</taxon>
        <taxon>Asteraceae</taxon>
        <taxon>Asteroideae</taxon>
        <taxon>Heliantheae alliance</taxon>
        <taxon>Madieae</taxon>
        <taxon>Madiinae</taxon>
        <taxon>Deinandra</taxon>
    </lineage>
</organism>
<feature type="compositionally biased region" description="Basic and acidic residues" evidence="1">
    <location>
        <begin position="138"/>
        <end position="153"/>
    </location>
</feature>
<dbReference type="AlphaFoldDB" id="A0AAP0GG87"/>
<feature type="region of interest" description="Disordered" evidence="1">
    <location>
        <begin position="134"/>
        <end position="171"/>
    </location>
</feature>
<evidence type="ECO:0000313" key="3">
    <source>
        <dbReference type="Proteomes" id="UP001408789"/>
    </source>
</evidence>
<sequence length="292" mass="33063">MNLLPSFLTSTPLTYNLHRRFSQSHHKQITTMDVAPAIDFDFNTSSYNHYASAPSSPTRLHELYCGFDELLIAEGANRSVSLATVPFAWEEKPGVPKASAKLLEDEFSFDVSFDCGSVPAEDLFQGGVIKAINHSPARRPENKMERERGRERGFSSSRLPSRSRRTRSLSPLGFSDYRREEEATIASIKPQPSGATCSSEHVSKRWWFKDLFLFRSASDGRAMDKDPLKKFFSPVLRKSDQDFRKPVESGSTSKRRGRVSAHEVHYNLNRANLNEMKKKTYLPYKSGILGGF</sequence>
<keyword evidence="3" id="KW-1185">Reference proteome</keyword>
<dbReference type="Proteomes" id="UP001408789">
    <property type="component" value="Unassembled WGS sequence"/>
</dbReference>
<accession>A0AAP0GG87</accession>
<dbReference type="InterPro" id="IPR012442">
    <property type="entry name" value="DUF1645_plant"/>
</dbReference>
<comment type="caution">
    <text evidence="2">The sequence shown here is derived from an EMBL/GenBank/DDBJ whole genome shotgun (WGS) entry which is preliminary data.</text>
</comment>
<reference evidence="2 3" key="1">
    <citation type="submission" date="2024-04" db="EMBL/GenBank/DDBJ databases">
        <title>The reference genome of an endangered Asteraceae, Deinandra increscens subsp. villosa, native to the Central Coast of California.</title>
        <authorList>
            <person name="Guilliams M."/>
            <person name="Hasenstab-Lehman K."/>
            <person name="Meyer R."/>
            <person name="Mcevoy S."/>
        </authorList>
    </citation>
    <scope>NUCLEOTIDE SEQUENCE [LARGE SCALE GENOMIC DNA]</scope>
    <source>
        <tissue evidence="2">Leaf</tissue>
    </source>
</reference>
<evidence type="ECO:0000256" key="1">
    <source>
        <dbReference type="SAM" id="MobiDB-lite"/>
    </source>
</evidence>
<proteinExistence type="predicted"/>
<name>A0AAP0GG87_9ASTR</name>
<dbReference type="EMBL" id="JBCNJP010017359">
    <property type="protein sequence ID" value="KAK9048013.1"/>
    <property type="molecule type" value="Genomic_DNA"/>
</dbReference>
<dbReference type="Pfam" id="PF07816">
    <property type="entry name" value="DUF1645"/>
    <property type="match status" value="1"/>
</dbReference>
<gene>
    <name evidence="2" type="ORF">SSX86_033025</name>
</gene>
<evidence type="ECO:0000313" key="2">
    <source>
        <dbReference type="EMBL" id="KAK9048013.1"/>
    </source>
</evidence>
<dbReference type="PANTHER" id="PTHR33095">
    <property type="entry name" value="OS07G0619500 PROTEIN"/>
    <property type="match status" value="1"/>
</dbReference>
<protein>
    <submittedName>
        <fullName evidence="2">Uncharacterized protein</fullName>
    </submittedName>
</protein>